<comment type="caution">
    <text evidence="1">The sequence shown here is derived from an EMBL/GenBank/DDBJ whole genome shotgun (WGS) entry which is preliminary data.</text>
</comment>
<dbReference type="GeneID" id="98179018"/>
<keyword evidence="2" id="KW-1185">Reference proteome</keyword>
<name>A0ABQ0GJW5_9PEZI</name>
<sequence>MVKFNKLVEDINKAISEVVEEYDKDADIKYRATFSDWSSWPSIPDLLFIKFNTQVKRSHDPNQFKRRGIDNDNDNDSLDTIYYNHSGDSVHDTAVHGVTDSRGDAANIDDSEQMAAPVMACPVSHSAWAPPIPFPTSSTPNEEGHEVMAAYALQNLVYLRAQILGVDDGICAQTRDDFTCWQKEGRKAFVAWERLDENYRDFCGSVSPPRNTINWEFSKTYHEGTIDEHTFKLKLTDGASSFDKEKCLESFDRIINSCDGNDPKNPLNLKFGGRWVRGNYNYQINPKRERKMFTKKDGTCEGWWKLFFTLYRFYGRGWATHDWGQKTLLDSARACGAAITGWTFNYCHDRDDCGDYERVAEFNAPVYFAIGCFRNNWVARRAGGETYEPGTTKLGCGEPNA</sequence>
<organism evidence="1 2">
    <name type="scientific">Madurella fahalii</name>
    <dbReference type="NCBI Taxonomy" id="1157608"/>
    <lineage>
        <taxon>Eukaryota</taxon>
        <taxon>Fungi</taxon>
        <taxon>Dikarya</taxon>
        <taxon>Ascomycota</taxon>
        <taxon>Pezizomycotina</taxon>
        <taxon>Sordariomycetes</taxon>
        <taxon>Sordariomycetidae</taxon>
        <taxon>Sordariales</taxon>
        <taxon>Sordariales incertae sedis</taxon>
        <taxon>Madurella</taxon>
    </lineage>
</organism>
<gene>
    <name evidence="1" type="ORF">MFIFM68171_08275</name>
</gene>
<dbReference type="Proteomes" id="UP001628179">
    <property type="component" value="Unassembled WGS sequence"/>
</dbReference>
<evidence type="ECO:0000313" key="2">
    <source>
        <dbReference type="Proteomes" id="UP001628179"/>
    </source>
</evidence>
<protein>
    <recommendedName>
        <fullName evidence="3">Transglutaminase-like domain-containing protein</fullName>
    </recommendedName>
</protein>
<dbReference type="Pfam" id="PF18647">
    <property type="entry name" value="Fungal_lectin_2"/>
    <property type="match status" value="1"/>
</dbReference>
<dbReference type="EMBL" id="BAAFSV010000004">
    <property type="protein sequence ID" value="GAB1318065.1"/>
    <property type="molecule type" value="Genomic_DNA"/>
</dbReference>
<evidence type="ECO:0008006" key="3">
    <source>
        <dbReference type="Google" id="ProtNLM"/>
    </source>
</evidence>
<accession>A0ABQ0GJW5</accession>
<proteinExistence type="predicted"/>
<reference evidence="1 2" key="1">
    <citation type="submission" date="2024-09" db="EMBL/GenBank/DDBJ databases">
        <title>Itraconazole resistance in Madurella fahalii resulting from another homologue of gene encoding cytochrome P450 14-alpha sterol demethylase (CYP51).</title>
        <authorList>
            <person name="Yoshioka I."/>
            <person name="Fahal A.H."/>
            <person name="Kaneko S."/>
            <person name="Yaguchi T."/>
        </authorList>
    </citation>
    <scope>NUCLEOTIDE SEQUENCE [LARGE SCALE GENOMIC DNA]</scope>
    <source>
        <strain evidence="1 2">IFM 68171</strain>
    </source>
</reference>
<dbReference type="RefSeq" id="XP_070919796.1">
    <property type="nucleotide sequence ID" value="XM_071063695.1"/>
</dbReference>
<evidence type="ECO:0000313" key="1">
    <source>
        <dbReference type="EMBL" id="GAB1318065.1"/>
    </source>
</evidence>